<organism evidence="2 3">
    <name type="scientific">Actinophytocola oryzae</name>
    <dbReference type="NCBI Taxonomy" id="502181"/>
    <lineage>
        <taxon>Bacteria</taxon>
        <taxon>Bacillati</taxon>
        <taxon>Actinomycetota</taxon>
        <taxon>Actinomycetes</taxon>
        <taxon>Pseudonocardiales</taxon>
        <taxon>Pseudonocardiaceae</taxon>
    </lineage>
</organism>
<dbReference type="RefSeq" id="WP_133904995.1">
    <property type="nucleotide sequence ID" value="NZ_SOCP01000008.1"/>
</dbReference>
<dbReference type="PIRSF" id="PIRSF029347">
    <property type="entry name" value="RecF"/>
    <property type="match status" value="1"/>
</dbReference>
<comment type="caution">
    <text evidence="2">The sequence shown here is derived from an EMBL/GenBank/DDBJ whole genome shotgun (WGS) entry which is preliminary data.</text>
</comment>
<gene>
    <name evidence="2" type="ORF">CLV71_108345</name>
</gene>
<dbReference type="OrthoDB" id="104167at2"/>
<evidence type="ECO:0000313" key="2">
    <source>
        <dbReference type="EMBL" id="TDV48984.1"/>
    </source>
</evidence>
<protein>
    <submittedName>
        <fullName evidence="2">Putative ATPase</fullName>
    </submittedName>
</protein>
<dbReference type="PANTHER" id="PTHR40396">
    <property type="entry name" value="ATPASE-LIKE PROTEIN"/>
    <property type="match status" value="1"/>
</dbReference>
<proteinExistence type="predicted"/>
<dbReference type="GO" id="GO:0005524">
    <property type="term" value="F:ATP binding"/>
    <property type="evidence" value="ECO:0007669"/>
    <property type="project" value="InterPro"/>
</dbReference>
<dbReference type="SUPFAM" id="SSF52540">
    <property type="entry name" value="P-loop containing nucleoside triphosphate hydrolases"/>
    <property type="match status" value="1"/>
</dbReference>
<dbReference type="Proteomes" id="UP000294927">
    <property type="component" value="Unassembled WGS sequence"/>
</dbReference>
<dbReference type="GO" id="GO:0016887">
    <property type="term" value="F:ATP hydrolysis activity"/>
    <property type="evidence" value="ECO:0007669"/>
    <property type="project" value="InterPro"/>
</dbReference>
<dbReference type="EMBL" id="SOCP01000008">
    <property type="protein sequence ID" value="TDV48984.1"/>
    <property type="molecule type" value="Genomic_DNA"/>
</dbReference>
<reference evidence="2 3" key="1">
    <citation type="submission" date="2019-03" db="EMBL/GenBank/DDBJ databases">
        <title>Genomic Encyclopedia of Archaeal and Bacterial Type Strains, Phase II (KMG-II): from individual species to whole genera.</title>
        <authorList>
            <person name="Goeker M."/>
        </authorList>
    </citation>
    <scope>NUCLEOTIDE SEQUENCE [LARGE SCALE GENOMIC DNA]</scope>
    <source>
        <strain evidence="2 3">DSM 45499</strain>
    </source>
</reference>
<dbReference type="PANTHER" id="PTHR40396:SF1">
    <property type="entry name" value="ATPASE AAA-TYPE CORE DOMAIN-CONTAINING PROTEIN"/>
    <property type="match status" value="1"/>
</dbReference>
<dbReference type="InterPro" id="IPR027417">
    <property type="entry name" value="P-loop_NTPase"/>
</dbReference>
<dbReference type="InterPro" id="IPR014555">
    <property type="entry name" value="RecF-like"/>
</dbReference>
<accession>A0A4R7VHZ2</accession>
<name>A0A4R7VHZ2_9PSEU</name>
<sequence length="393" mass="43113">MSSPDTPQLGIERLRIRNYRVLRDVTFEPLTSMTALVGANGTGKSTVFDALRFLQQAVSGGLAAPWDERGGLAEIRSREAVGPVEIELTCRIDLERFHYRLAVDEDEGTPVVRAEELTWEDTRQPVPGAESLLSFNGGTGTLAGSGSAEPASLSSPDVLAVAVFGQLDVHPHIVRFRRFVTRCRLSNLDIERIRAGNGSSRKTARLSTTGDNLATVVLHLRERKSEVWEPVIRELRRYVPGLADVVPERLGDGRDIVRIKEEGADEPILPVNISEGTLKLLGYLVALREPASVLLLEEPENQVHPRLHYLLAEAARSSAESGQVIVATHSPRLVDAMRPEEVWVLYRAEDGYAQAQRAADMPRLVDMVEAGGALGDLWTEGYFSVGDPLTGRS</sequence>
<evidence type="ECO:0000313" key="3">
    <source>
        <dbReference type="Proteomes" id="UP000294927"/>
    </source>
</evidence>
<dbReference type="InterPro" id="IPR003959">
    <property type="entry name" value="ATPase_AAA_core"/>
</dbReference>
<dbReference type="Gene3D" id="3.40.50.300">
    <property type="entry name" value="P-loop containing nucleotide triphosphate hydrolases"/>
    <property type="match status" value="2"/>
</dbReference>
<keyword evidence="3" id="KW-1185">Reference proteome</keyword>
<dbReference type="AlphaFoldDB" id="A0A4R7VHZ2"/>
<evidence type="ECO:0000259" key="1">
    <source>
        <dbReference type="Pfam" id="PF13304"/>
    </source>
</evidence>
<dbReference type="Pfam" id="PF13304">
    <property type="entry name" value="AAA_21"/>
    <property type="match status" value="1"/>
</dbReference>
<feature type="domain" description="ATPase AAA-type core" evidence="1">
    <location>
        <begin position="33"/>
        <end position="335"/>
    </location>
</feature>